<dbReference type="EMBL" id="BT138458">
    <property type="protein sequence ID" value="AFK38253.1"/>
    <property type="molecule type" value="mRNA"/>
</dbReference>
<protein>
    <submittedName>
        <fullName evidence="1">Uncharacterized protein</fullName>
    </submittedName>
</protein>
<reference evidence="1" key="1">
    <citation type="submission" date="2012-05" db="EMBL/GenBank/DDBJ databases">
        <authorList>
            <person name="Krishnakumar V."/>
            <person name="Cheung F."/>
            <person name="Xiao Y."/>
            <person name="Chan A."/>
            <person name="Moskal W.A."/>
            <person name="Town C.D."/>
        </authorList>
    </citation>
    <scope>NUCLEOTIDE SEQUENCE</scope>
</reference>
<name>I3SDB1_LOTJA</name>
<accession>I3SDB1</accession>
<proteinExistence type="evidence at transcript level"/>
<dbReference type="AlphaFoldDB" id="I3SDB1"/>
<organism evidence="1">
    <name type="scientific">Lotus japonicus</name>
    <name type="common">Lotus corniculatus var. japonicus</name>
    <dbReference type="NCBI Taxonomy" id="34305"/>
    <lineage>
        <taxon>Eukaryota</taxon>
        <taxon>Viridiplantae</taxon>
        <taxon>Streptophyta</taxon>
        <taxon>Embryophyta</taxon>
        <taxon>Tracheophyta</taxon>
        <taxon>Spermatophyta</taxon>
        <taxon>Magnoliopsida</taxon>
        <taxon>eudicotyledons</taxon>
        <taxon>Gunneridae</taxon>
        <taxon>Pentapetalae</taxon>
        <taxon>rosids</taxon>
        <taxon>fabids</taxon>
        <taxon>Fabales</taxon>
        <taxon>Fabaceae</taxon>
        <taxon>Papilionoideae</taxon>
        <taxon>50 kb inversion clade</taxon>
        <taxon>NPAAA clade</taxon>
        <taxon>Hologalegina</taxon>
        <taxon>robinioid clade</taxon>
        <taxon>Loteae</taxon>
        <taxon>Lotus</taxon>
    </lineage>
</organism>
<evidence type="ECO:0000313" key="1">
    <source>
        <dbReference type="EMBL" id="AFK38253.1"/>
    </source>
</evidence>
<sequence length="88" mass="10317">MLRFLSLTINFSRATRHFLKDTHILLHLKIHQISTLIQIIQFSNIFHIHSILPSLYNPFKMARGNLLLRSNGECHQMNSKQTINMVYG</sequence>